<feature type="compositionally biased region" description="Polar residues" evidence="3">
    <location>
        <begin position="118"/>
        <end position="135"/>
    </location>
</feature>
<evidence type="ECO:0000313" key="5">
    <source>
        <dbReference type="Proteomes" id="UP000243797"/>
    </source>
</evidence>
<evidence type="ECO:0000256" key="1">
    <source>
        <dbReference type="ARBA" id="ARBA00006461"/>
    </source>
</evidence>
<organism evidence="4 5">
    <name type="scientific">Sphaceloma murrayae</name>
    <dbReference type="NCBI Taxonomy" id="2082308"/>
    <lineage>
        <taxon>Eukaryota</taxon>
        <taxon>Fungi</taxon>
        <taxon>Dikarya</taxon>
        <taxon>Ascomycota</taxon>
        <taxon>Pezizomycotina</taxon>
        <taxon>Dothideomycetes</taxon>
        <taxon>Dothideomycetidae</taxon>
        <taxon>Myriangiales</taxon>
        <taxon>Elsinoaceae</taxon>
        <taxon>Sphaceloma</taxon>
    </lineage>
</organism>
<dbReference type="PANTHER" id="PTHR22691">
    <property type="entry name" value="YEAST SPT2-RELATED"/>
    <property type="match status" value="1"/>
</dbReference>
<feature type="compositionally biased region" description="Basic and acidic residues" evidence="3">
    <location>
        <begin position="169"/>
        <end position="182"/>
    </location>
</feature>
<evidence type="ECO:0008006" key="6">
    <source>
        <dbReference type="Google" id="ProtNLM"/>
    </source>
</evidence>
<comment type="similarity">
    <text evidence="1">Belongs to the SPT2 family.</text>
</comment>
<feature type="compositionally biased region" description="Low complexity" evidence="3">
    <location>
        <begin position="26"/>
        <end position="36"/>
    </location>
</feature>
<dbReference type="GO" id="GO:0042393">
    <property type="term" value="F:histone binding"/>
    <property type="evidence" value="ECO:0007669"/>
    <property type="project" value="TreeGrafter"/>
</dbReference>
<dbReference type="Proteomes" id="UP000243797">
    <property type="component" value="Unassembled WGS sequence"/>
</dbReference>
<dbReference type="Pfam" id="PF08243">
    <property type="entry name" value="SPT2"/>
    <property type="match status" value="1"/>
</dbReference>
<sequence>MSFLNSVLSSINKDGGAATPRPPAVPVRQQKPVQQASATAAPQDARPSGQDTLKRKAEQQGGPQALKVHKTAGTPHTGAARSNTNSPAPRLAAAPSRTREPLSESSRPSTQPSSASQKSVTSKPSVTQTPASTKPASAPKSGYLATLAKAKAAQEAAKQMGQIKHNKVEKKNLSRREKERLANEAAAAQKDPKLKERLQATGRSKDAMQPGARMSEATKKTAEGGYKGTMRPAAAAPPAYRGTMRTGGSAKPAVISQKPRQSQSSKHKYVEEYSEEDEDEEEGDYDSASSDMEAGLDDIDQEELMSAKVARKEDEEALKEEERLRKQKLERKRKLQALSAEAAKKKKVY</sequence>
<feature type="compositionally biased region" description="Low complexity" evidence="3">
    <location>
        <begin position="103"/>
        <end position="117"/>
    </location>
</feature>
<feature type="compositionally biased region" description="Polar residues" evidence="3">
    <location>
        <begin position="1"/>
        <end position="12"/>
    </location>
</feature>
<dbReference type="InterPro" id="IPR013256">
    <property type="entry name" value="Chromatin_SPT2"/>
</dbReference>
<dbReference type="GO" id="GO:0006334">
    <property type="term" value="P:nucleosome assembly"/>
    <property type="evidence" value="ECO:0007669"/>
    <property type="project" value="TreeGrafter"/>
</dbReference>
<comment type="caution">
    <text evidence="4">The sequence shown here is derived from an EMBL/GenBank/DDBJ whole genome shotgun (WGS) entry which is preliminary data.</text>
</comment>
<protein>
    <recommendedName>
        <fullName evidence="6">SPT2 chromatin protein</fullName>
    </recommendedName>
</protein>
<keyword evidence="5" id="KW-1185">Reference proteome</keyword>
<dbReference type="AlphaFoldDB" id="A0A2K1QU66"/>
<dbReference type="GO" id="GO:0005730">
    <property type="term" value="C:nucleolus"/>
    <property type="evidence" value="ECO:0007669"/>
    <property type="project" value="TreeGrafter"/>
</dbReference>
<dbReference type="GO" id="GO:0003677">
    <property type="term" value="F:DNA binding"/>
    <property type="evidence" value="ECO:0007669"/>
    <property type="project" value="TreeGrafter"/>
</dbReference>
<dbReference type="GO" id="GO:0006360">
    <property type="term" value="P:transcription by RNA polymerase I"/>
    <property type="evidence" value="ECO:0007669"/>
    <property type="project" value="TreeGrafter"/>
</dbReference>
<feature type="region of interest" description="Disordered" evidence="3">
    <location>
        <begin position="1"/>
        <end position="349"/>
    </location>
</feature>
<gene>
    <name evidence="4" type="ORF">CAC42_5147</name>
</gene>
<feature type="compositionally biased region" description="Low complexity" evidence="3">
    <location>
        <begin position="148"/>
        <end position="159"/>
    </location>
</feature>
<keyword evidence="2" id="KW-0175">Coiled coil</keyword>
<evidence type="ECO:0000256" key="3">
    <source>
        <dbReference type="SAM" id="MobiDB-lite"/>
    </source>
</evidence>
<feature type="compositionally biased region" description="Basic and acidic residues" evidence="3">
    <location>
        <begin position="190"/>
        <end position="206"/>
    </location>
</feature>
<dbReference type="InParanoid" id="A0A2K1QU66"/>
<dbReference type="EMBL" id="NKHZ01000039">
    <property type="protein sequence ID" value="PNS18608.1"/>
    <property type="molecule type" value="Genomic_DNA"/>
</dbReference>
<dbReference type="STRING" id="2082308.A0A2K1QU66"/>
<feature type="compositionally biased region" description="Acidic residues" evidence="3">
    <location>
        <begin position="272"/>
        <end position="285"/>
    </location>
</feature>
<evidence type="ECO:0000256" key="2">
    <source>
        <dbReference type="ARBA" id="ARBA00023054"/>
    </source>
</evidence>
<name>A0A2K1QU66_9PEZI</name>
<feature type="compositionally biased region" description="Acidic residues" evidence="3">
    <location>
        <begin position="294"/>
        <end position="303"/>
    </location>
</feature>
<accession>A0A2K1QU66</accession>
<feature type="compositionally biased region" description="Basic residues" evidence="3">
    <location>
        <begin position="325"/>
        <end position="335"/>
    </location>
</feature>
<dbReference type="SMART" id="SM00784">
    <property type="entry name" value="SPT2"/>
    <property type="match status" value="1"/>
</dbReference>
<evidence type="ECO:0000313" key="4">
    <source>
        <dbReference type="EMBL" id="PNS18608.1"/>
    </source>
</evidence>
<dbReference type="OrthoDB" id="5430658at2759"/>
<dbReference type="PANTHER" id="PTHR22691:SF8">
    <property type="entry name" value="PROTEIN SPT2 HOMOLOG"/>
    <property type="match status" value="1"/>
</dbReference>
<reference evidence="4 5" key="1">
    <citation type="submission" date="2017-06" db="EMBL/GenBank/DDBJ databases">
        <title>Draft genome sequence of a variant of Elsinoe murrayae.</title>
        <authorList>
            <person name="Cheng Q."/>
        </authorList>
    </citation>
    <scope>NUCLEOTIDE SEQUENCE [LARGE SCALE GENOMIC DNA]</scope>
    <source>
        <strain evidence="4 5">CQ-2017a</strain>
    </source>
</reference>
<feature type="compositionally biased region" description="Low complexity" evidence="3">
    <location>
        <begin position="86"/>
        <end position="96"/>
    </location>
</feature>
<proteinExistence type="inferred from homology"/>
<feature type="compositionally biased region" description="Basic and acidic residues" evidence="3">
    <location>
        <begin position="310"/>
        <end position="324"/>
    </location>
</feature>